<evidence type="ECO:0000313" key="2">
    <source>
        <dbReference type="Proteomes" id="UP001156641"/>
    </source>
</evidence>
<dbReference type="Proteomes" id="UP001156641">
    <property type="component" value="Unassembled WGS sequence"/>
</dbReference>
<accession>A0ABQ6A5A4</accession>
<sequence>MGEERLVALLQESLATATRTGAAKPADFTRVIVDTTVQPKAIAFPTDAKLLARACASGPSGQAARCCLAPVL</sequence>
<protein>
    <submittedName>
        <fullName evidence="1">Uncharacterized protein</fullName>
    </submittedName>
</protein>
<dbReference type="PANTHER" id="PTHR33803">
    <property type="entry name" value="IS1478 TRANSPOSASE"/>
    <property type="match status" value="1"/>
</dbReference>
<gene>
    <name evidence="1" type="ORF">GCM10010909_00660</name>
</gene>
<evidence type="ECO:0000313" key="1">
    <source>
        <dbReference type="EMBL" id="GLR65388.1"/>
    </source>
</evidence>
<dbReference type="PANTHER" id="PTHR33803:SF3">
    <property type="entry name" value="BLL1974 PROTEIN"/>
    <property type="match status" value="1"/>
</dbReference>
<keyword evidence="2" id="KW-1185">Reference proteome</keyword>
<proteinExistence type="predicted"/>
<organism evidence="1 2">
    <name type="scientific">Acidocella aquatica</name>
    <dbReference type="NCBI Taxonomy" id="1922313"/>
    <lineage>
        <taxon>Bacteria</taxon>
        <taxon>Pseudomonadati</taxon>
        <taxon>Pseudomonadota</taxon>
        <taxon>Alphaproteobacteria</taxon>
        <taxon>Acetobacterales</taxon>
        <taxon>Acidocellaceae</taxon>
        <taxon>Acidocella</taxon>
    </lineage>
</organism>
<reference evidence="2" key="1">
    <citation type="journal article" date="2019" name="Int. J. Syst. Evol. Microbiol.">
        <title>The Global Catalogue of Microorganisms (GCM) 10K type strain sequencing project: providing services to taxonomists for standard genome sequencing and annotation.</title>
        <authorList>
            <consortium name="The Broad Institute Genomics Platform"/>
            <consortium name="The Broad Institute Genome Sequencing Center for Infectious Disease"/>
            <person name="Wu L."/>
            <person name="Ma J."/>
        </authorList>
    </citation>
    <scope>NUCLEOTIDE SEQUENCE [LARGE SCALE GENOMIC DNA]</scope>
    <source>
        <strain evidence="2">NBRC 112502</strain>
    </source>
</reference>
<comment type="caution">
    <text evidence="1">The sequence shown here is derived from an EMBL/GenBank/DDBJ whole genome shotgun (WGS) entry which is preliminary data.</text>
</comment>
<name>A0ABQ6A5A4_9PROT</name>
<dbReference type="EMBL" id="BSOS01000003">
    <property type="protein sequence ID" value="GLR65388.1"/>
    <property type="molecule type" value="Genomic_DNA"/>
</dbReference>